<organism evidence="1 2">
    <name type="scientific">Skeletonema marinoi</name>
    <dbReference type="NCBI Taxonomy" id="267567"/>
    <lineage>
        <taxon>Eukaryota</taxon>
        <taxon>Sar</taxon>
        <taxon>Stramenopiles</taxon>
        <taxon>Ochrophyta</taxon>
        <taxon>Bacillariophyta</taxon>
        <taxon>Coscinodiscophyceae</taxon>
        <taxon>Thalassiosirophycidae</taxon>
        <taxon>Thalassiosirales</taxon>
        <taxon>Skeletonemataceae</taxon>
        <taxon>Skeletonema</taxon>
        <taxon>Skeletonema marinoi-dohrnii complex</taxon>
    </lineage>
</organism>
<name>A0AAD9D941_9STRA</name>
<protein>
    <recommendedName>
        <fullName evidence="3">Ankyrin repeat protein</fullName>
    </recommendedName>
</protein>
<evidence type="ECO:0000313" key="2">
    <source>
        <dbReference type="Proteomes" id="UP001224775"/>
    </source>
</evidence>
<proteinExistence type="predicted"/>
<dbReference type="InterPro" id="IPR036770">
    <property type="entry name" value="Ankyrin_rpt-contain_sf"/>
</dbReference>
<dbReference type="PANTHER" id="PTHR24121">
    <property type="entry name" value="NO MECHANORECEPTOR POTENTIAL C, ISOFORM D-RELATED"/>
    <property type="match status" value="1"/>
</dbReference>
<comment type="caution">
    <text evidence="1">The sequence shown here is derived from an EMBL/GenBank/DDBJ whole genome shotgun (WGS) entry which is preliminary data.</text>
</comment>
<reference evidence="1" key="1">
    <citation type="submission" date="2023-06" db="EMBL/GenBank/DDBJ databases">
        <title>Survivors Of The Sea: Transcriptome response of Skeletonema marinoi to long-term dormancy.</title>
        <authorList>
            <person name="Pinder M.I.M."/>
            <person name="Kourtchenko O."/>
            <person name="Robertson E.K."/>
            <person name="Larsson T."/>
            <person name="Maumus F."/>
            <person name="Osuna-Cruz C.M."/>
            <person name="Vancaester E."/>
            <person name="Stenow R."/>
            <person name="Vandepoele K."/>
            <person name="Ploug H."/>
            <person name="Bruchert V."/>
            <person name="Godhe A."/>
            <person name="Topel M."/>
        </authorList>
    </citation>
    <scope>NUCLEOTIDE SEQUENCE</scope>
    <source>
        <strain evidence="1">R05AC</strain>
    </source>
</reference>
<evidence type="ECO:0008006" key="3">
    <source>
        <dbReference type="Google" id="ProtNLM"/>
    </source>
</evidence>
<keyword evidence="2" id="KW-1185">Reference proteome</keyword>
<sequence length="184" mass="20895">MPRVHGIRVILSLWSELHEFCQSDSLSEEGLRQIIDRHECNDVSNYKFFREACCNERVTDGIIRCLLEYFPDAASLIDDTGWSPLCLACNRDMTPNIANIIRLLVDAAPDCVGSADNYGDFPLHFLCRKDSLDEMAAMQTLKLFLEKCPEAVRRANRNGDLPIHMAAKSKSPEFCRVNRSVSRI</sequence>
<dbReference type="EMBL" id="JATAAI010000025">
    <property type="protein sequence ID" value="KAK1737385.1"/>
    <property type="molecule type" value="Genomic_DNA"/>
</dbReference>
<dbReference type="Proteomes" id="UP001224775">
    <property type="component" value="Unassembled WGS sequence"/>
</dbReference>
<dbReference type="Gene3D" id="1.25.40.20">
    <property type="entry name" value="Ankyrin repeat-containing domain"/>
    <property type="match status" value="1"/>
</dbReference>
<dbReference type="AlphaFoldDB" id="A0AAD9D941"/>
<gene>
    <name evidence="1" type="ORF">QTG54_011671</name>
</gene>
<accession>A0AAD9D941</accession>
<dbReference type="SUPFAM" id="SSF48403">
    <property type="entry name" value="Ankyrin repeat"/>
    <property type="match status" value="1"/>
</dbReference>
<evidence type="ECO:0000313" key="1">
    <source>
        <dbReference type="EMBL" id="KAK1737385.1"/>
    </source>
</evidence>
<dbReference type="PANTHER" id="PTHR24121:SF21">
    <property type="entry name" value="ANKYRIN REPEAT FAMILY PROTEIN"/>
    <property type="match status" value="1"/>
</dbReference>